<accession>A0A1G2BIA0</accession>
<dbReference type="InterPro" id="IPR009241">
    <property type="entry name" value="HigB-like"/>
</dbReference>
<comment type="caution">
    <text evidence="1">The sequence shown here is derived from an EMBL/GenBank/DDBJ whole genome shotgun (WGS) entry which is preliminary data.</text>
</comment>
<dbReference type="Pfam" id="PF05973">
    <property type="entry name" value="Gp49"/>
    <property type="match status" value="1"/>
</dbReference>
<dbReference type="SUPFAM" id="SSF143011">
    <property type="entry name" value="RelE-like"/>
    <property type="match status" value="1"/>
</dbReference>
<name>A0A1G2BIA0_9BACT</name>
<evidence type="ECO:0008006" key="3">
    <source>
        <dbReference type="Google" id="ProtNLM"/>
    </source>
</evidence>
<dbReference type="Proteomes" id="UP000177817">
    <property type="component" value="Unassembled WGS sequence"/>
</dbReference>
<protein>
    <recommendedName>
        <fullName evidence="3">Type II toxin-antitoxin system RelE/ParE family toxin</fullName>
    </recommendedName>
</protein>
<reference evidence="1 2" key="1">
    <citation type="journal article" date="2016" name="Nat. Commun.">
        <title>Thousands of microbial genomes shed light on interconnected biogeochemical processes in an aquifer system.</title>
        <authorList>
            <person name="Anantharaman K."/>
            <person name="Brown C.T."/>
            <person name="Hug L.A."/>
            <person name="Sharon I."/>
            <person name="Castelle C.J."/>
            <person name="Probst A.J."/>
            <person name="Thomas B.C."/>
            <person name="Singh A."/>
            <person name="Wilkins M.J."/>
            <person name="Karaoz U."/>
            <person name="Brodie E.L."/>
            <person name="Williams K.H."/>
            <person name="Hubbard S.S."/>
            <person name="Banfield J.F."/>
        </authorList>
    </citation>
    <scope>NUCLEOTIDE SEQUENCE [LARGE SCALE GENOMIC DNA]</scope>
</reference>
<sequence>MELRYHKEVVKFIAALDKIPKGKVLRLVDHLEKFGFTLRMPDSKPVTSGLFELRARGILEVRILYAFKDGKAILLHAFVKKTGTIARSDIALALQRYRALDVL</sequence>
<proteinExistence type="predicted"/>
<dbReference type="EMBL" id="MHKK01000052">
    <property type="protein sequence ID" value="OGY88832.1"/>
    <property type="molecule type" value="Genomic_DNA"/>
</dbReference>
<evidence type="ECO:0000313" key="1">
    <source>
        <dbReference type="EMBL" id="OGY88832.1"/>
    </source>
</evidence>
<dbReference type="AlphaFoldDB" id="A0A1G2BIA0"/>
<evidence type="ECO:0000313" key="2">
    <source>
        <dbReference type="Proteomes" id="UP000177817"/>
    </source>
</evidence>
<dbReference type="InterPro" id="IPR035093">
    <property type="entry name" value="RelE/ParE_toxin_dom_sf"/>
</dbReference>
<gene>
    <name evidence="1" type="ORF">A2677_02385</name>
</gene>
<organism evidence="1 2">
    <name type="scientific">Candidatus Komeilibacteria bacterium RIFCSPHIGHO2_01_FULL_52_14</name>
    <dbReference type="NCBI Taxonomy" id="1798549"/>
    <lineage>
        <taxon>Bacteria</taxon>
        <taxon>Candidatus Komeiliibacteriota</taxon>
    </lineage>
</organism>